<feature type="repeat" description="ANK" evidence="3">
    <location>
        <begin position="4"/>
        <end position="36"/>
    </location>
</feature>
<dbReference type="GO" id="GO:0005737">
    <property type="term" value="C:cytoplasm"/>
    <property type="evidence" value="ECO:0007669"/>
    <property type="project" value="TreeGrafter"/>
</dbReference>
<dbReference type="Proteomes" id="UP000515159">
    <property type="component" value="Chromosome 1"/>
</dbReference>
<accession>A0A6P8PL30</accession>
<dbReference type="FunCoup" id="A0A6P8PL30">
    <property type="interactions" value="2218"/>
</dbReference>
<proteinExistence type="predicted"/>
<dbReference type="InterPro" id="IPR036770">
    <property type="entry name" value="Ankyrin_rpt-contain_sf"/>
</dbReference>
<evidence type="ECO:0000256" key="1">
    <source>
        <dbReference type="ARBA" id="ARBA00022737"/>
    </source>
</evidence>
<sequence length="129" mass="14053">MSRERADELTGAAARGDLLLVQSLLERGSDPNATNSFHRTAIQVMKLGNSKLAELLLRYGADPNVPDPSTGTYPAHDAAREGFLNTLQVLVMGGARLDHCDKWGQTPIDLVPQHLLAALPENFPQSRRP</sequence>
<keyword evidence="4" id="KW-1185">Reference proteome</keyword>
<evidence type="ECO:0000256" key="3">
    <source>
        <dbReference type="PROSITE-ProRule" id="PRU00023"/>
    </source>
</evidence>
<reference evidence="5" key="1">
    <citation type="submission" date="2025-08" db="UniProtKB">
        <authorList>
            <consortium name="RefSeq"/>
        </authorList>
    </citation>
    <scope>IDENTIFICATION</scope>
</reference>
<dbReference type="RefSeq" id="XP_033775353.1">
    <property type="nucleotide sequence ID" value="XM_033919462.1"/>
</dbReference>
<evidence type="ECO:0000313" key="4">
    <source>
        <dbReference type="Proteomes" id="UP000515159"/>
    </source>
</evidence>
<name>A0A6P8PL30_GEOSA</name>
<feature type="repeat" description="ANK" evidence="3">
    <location>
        <begin position="70"/>
        <end position="102"/>
    </location>
</feature>
<dbReference type="Pfam" id="PF12796">
    <property type="entry name" value="Ank_2"/>
    <property type="match status" value="1"/>
</dbReference>
<protein>
    <submittedName>
        <fullName evidence="5">Cyclin-dependent kinase inhibitor 2A-like</fullName>
    </submittedName>
</protein>
<dbReference type="KEGG" id="gsh:117347948"/>
<dbReference type="InterPro" id="IPR050776">
    <property type="entry name" value="Ank_Repeat/CDKN_Inhibitor"/>
</dbReference>
<keyword evidence="2 3" id="KW-0040">ANK repeat</keyword>
<dbReference type="GO" id="GO:0005634">
    <property type="term" value="C:nucleus"/>
    <property type="evidence" value="ECO:0007669"/>
    <property type="project" value="TreeGrafter"/>
</dbReference>
<dbReference type="InterPro" id="IPR002110">
    <property type="entry name" value="Ankyrin_rpt"/>
</dbReference>
<dbReference type="PANTHER" id="PTHR24201:SF8">
    <property type="entry name" value="CYCLIN-DEPENDENT KINASE 4 INHIBITOR B"/>
    <property type="match status" value="1"/>
</dbReference>
<gene>
    <name evidence="5" type="primary">LOC117347948</name>
</gene>
<organism evidence="4 5">
    <name type="scientific">Geotrypetes seraphini</name>
    <name type="common">Gaboon caecilian</name>
    <name type="synonym">Caecilia seraphini</name>
    <dbReference type="NCBI Taxonomy" id="260995"/>
    <lineage>
        <taxon>Eukaryota</taxon>
        <taxon>Metazoa</taxon>
        <taxon>Chordata</taxon>
        <taxon>Craniata</taxon>
        <taxon>Vertebrata</taxon>
        <taxon>Euteleostomi</taxon>
        <taxon>Amphibia</taxon>
        <taxon>Gymnophiona</taxon>
        <taxon>Geotrypetes</taxon>
    </lineage>
</organism>
<dbReference type="InParanoid" id="A0A6P8PL30"/>
<dbReference type="SUPFAM" id="SSF48403">
    <property type="entry name" value="Ankyrin repeat"/>
    <property type="match status" value="1"/>
</dbReference>
<evidence type="ECO:0000313" key="5">
    <source>
        <dbReference type="RefSeq" id="XP_033775353.1"/>
    </source>
</evidence>
<dbReference type="GO" id="GO:2000045">
    <property type="term" value="P:regulation of G1/S transition of mitotic cell cycle"/>
    <property type="evidence" value="ECO:0007669"/>
    <property type="project" value="TreeGrafter"/>
</dbReference>
<dbReference type="AlphaFoldDB" id="A0A6P8PL30"/>
<dbReference type="OrthoDB" id="539213at2759"/>
<dbReference type="GO" id="GO:0019901">
    <property type="term" value="F:protein kinase binding"/>
    <property type="evidence" value="ECO:0007669"/>
    <property type="project" value="TreeGrafter"/>
</dbReference>
<dbReference type="PANTHER" id="PTHR24201">
    <property type="entry name" value="ANK_REP_REGION DOMAIN-CONTAINING PROTEIN"/>
    <property type="match status" value="1"/>
</dbReference>
<evidence type="ECO:0000256" key="2">
    <source>
        <dbReference type="ARBA" id="ARBA00023043"/>
    </source>
</evidence>
<keyword evidence="1" id="KW-0677">Repeat</keyword>
<dbReference type="GeneID" id="117347948"/>
<dbReference type="PROSITE" id="PS50088">
    <property type="entry name" value="ANK_REPEAT"/>
    <property type="match status" value="2"/>
</dbReference>
<keyword evidence="5" id="KW-0649">Protein kinase inhibitor</keyword>
<dbReference type="GO" id="GO:0008285">
    <property type="term" value="P:negative regulation of cell population proliferation"/>
    <property type="evidence" value="ECO:0007669"/>
    <property type="project" value="TreeGrafter"/>
</dbReference>
<dbReference type="GO" id="GO:0004861">
    <property type="term" value="F:cyclin-dependent protein serine/threonine kinase inhibitor activity"/>
    <property type="evidence" value="ECO:0007669"/>
    <property type="project" value="TreeGrafter"/>
</dbReference>
<dbReference type="Gene3D" id="1.25.40.20">
    <property type="entry name" value="Ankyrin repeat-containing domain"/>
    <property type="match status" value="1"/>
</dbReference>